<name>A0A4Y2RTX3_ARAVE</name>
<evidence type="ECO:0000256" key="2">
    <source>
        <dbReference type="SAM" id="Phobius"/>
    </source>
</evidence>
<dbReference type="Proteomes" id="UP000499080">
    <property type="component" value="Unassembled WGS sequence"/>
</dbReference>
<protein>
    <recommendedName>
        <fullName evidence="3">PiggyBac transposable element-derived protein domain-containing protein</fullName>
    </recommendedName>
</protein>
<sequence>MRNDNAIDSSTGESKKPKIITFYNMTKGGVDVVNEMAASYSTSRKTKRWPKVIFFSLLNVAAINARIILLSTKTPPSQNQSRRAFLKHLGLQLIEDYRENRSHQAMLPQSIKEKLKPGKEMEPPNKKAKTVYKRCAK</sequence>
<keyword evidence="6" id="KW-1185">Reference proteome</keyword>
<feature type="transmembrane region" description="Helical" evidence="2">
    <location>
        <begin position="52"/>
        <end position="72"/>
    </location>
</feature>
<feature type="compositionally biased region" description="Basic residues" evidence="1">
    <location>
        <begin position="126"/>
        <end position="137"/>
    </location>
</feature>
<keyword evidence="2" id="KW-1133">Transmembrane helix</keyword>
<dbReference type="EMBL" id="BGPR01018498">
    <property type="protein sequence ID" value="GBN79324.1"/>
    <property type="molecule type" value="Genomic_DNA"/>
</dbReference>
<reference evidence="5 6" key="1">
    <citation type="journal article" date="2019" name="Sci. Rep.">
        <title>Orb-weaving spider Araneus ventricosus genome elucidates the spidroin gene catalogue.</title>
        <authorList>
            <person name="Kono N."/>
            <person name="Nakamura H."/>
            <person name="Ohtoshi R."/>
            <person name="Moran D.A.P."/>
            <person name="Shinohara A."/>
            <person name="Yoshida Y."/>
            <person name="Fujiwara M."/>
            <person name="Mori M."/>
            <person name="Tomita M."/>
            <person name="Arakawa K."/>
        </authorList>
    </citation>
    <scope>NUCLEOTIDE SEQUENCE [LARGE SCALE GENOMIC DNA]</scope>
</reference>
<organism evidence="5 6">
    <name type="scientific">Araneus ventricosus</name>
    <name type="common">Orbweaver spider</name>
    <name type="synonym">Epeira ventricosa</name>
    <dbReference type="NCBI Taxonomy" id="182803"/>
    <lineage>
        <taxon>Eukaryota</taxon>
        <taxon>Metazoa</taxon>
        <taxon>Ecdysozoa</taxon>
        <taxon>Arthropoda</taxon>
        <taxon>Chelicerata</taxon>
        <taxon>Arachnida</taxon>
        <taxon>Araneae</taxon>
        <taxon>Araneomorphae</taxon>
        <taxon>Entelegynae</taxon>
        <taxon>Araneoidea</taxon>
        <taxon>Araneidae</taxon>
        <taxon>Araneus</taxon>
    </lineage>
</organism>
<evidence type="ECO:0000259" key="3">
    <source>
        <dbReference type="Pfam" id="PF13843"/>
    </source>
</evidence>
<evidence type="ECO:0000256" key="1">
    <source>
        <dbReference type="SAM" id="MobiDB-lite"/>
    </source>
</evidence>
<dbReference type="PANTHER" id="PTHR46599">
    <property type="entry name" value="PIGGYBAC TRANSPOSABLE ELEMENT-DERIVED PROTEIN 4"/>
    <property type="match status" value="1"/>
</dbReference>
<feature type="compositionally biased region" description="Basic and acidic residues" evidence="1">
    <location>
        <begin position="116"/>
        <end position="125"/>
    </location>
</feature>
<feature type="domain" description="PiggyBac transposable element-derived protein" evidence="3">
    <location>
        <begin position="12"/>
        <end position="65"/>
    </location>
</feature>
<dbReference type="Pfam" id="PF13843">
    <property type="entry name" value="DDE_Tnp_1_7"/>
    <property type="match status" value="1"/>
</dbReference>
<dbReference type="AlphaFoldDB" id="A0A4Y2RTX3"/>
<comment type="caution">
    <text evidence="5">The sequence shown here is derived from an EMBL/GenBank/DDBJ whole genome shotgun (WGS) entry which is preliminary data.</text>
</comment>
<keyword evidence="2" id="KW-0812">Transmembrane</keyword>
<accession>A0A4Y2RTX3</accession>
<dbReference type="InterPro" id="IPR029526">
    <property type="entry name" value="PGBD"/>
</dbReference>
<evidence type="ECO:0000313" key="6">
    <source>
        <dbReference type="Proteomes" id="UP000499080"/>
    </source>
</evidence>
<dbReference type="OrthoDB" id="6435093at2759"/>
<keyword evidence="2" id="KW-0472">Membrane</keyword>
<dbReference type="PANTHER" id="PTHR46599:SF6">
    <property type="entry name" value="DUAL SPECIFICITY PHOSPHATASE 26"/>
    <property type="match status" value="1"/>
</dbReference>
<gene>
    <name evidence="5" type="ORF">AVEN_11700_1</name>
    <name evidence="4" type="ORF">AVEN_94021_1</name>
</gene>
<feature type="region of interest" description="Disordered" evidence="1">
    <location>
        <begin position="116"/>
        <end position="137"/>
    </location>
</feature>
<dbReference type="EMBL" id="BGPR01018497">
    <property type="protein sequence ID" value="GBN79320.1"/>
    <property type="molecule type" value="Genomic_DNA"/>
</dbReference>
<evidence type="ECO:0000313" key="5">
    <source>
        <dbReference type="EMBL" id="GBN79324.1"/>
    </source>
</evidence>
<proteinExistence type="predicted"/>
<evidence type="ECO:0000313" key="4">
    <source>
        <dbReference type="EMBL" id="GBN79320.1"/>
    </source>
</evidence>